<evidence type="ECO:0000256" key="1">
    <source>
        <dbReference type="SAM" id="Phobius"/>
    </source>
</evidence>
<keyword evidence="1" id="KW-1133">Transmembrane helix</keyword>
<dbReference type="AlphaFoldDB" id="A0A6I3SAX9"/>
<evidence type="ECO:0000313" key="3">
    <source>
        <dbReference type="Proteomes" id="UP000430670"/>
    </source>
</evidence>
<protein>
    <recommendedName>
        <fullName evidence="4">DUF5412 domain-containing protein</fullName>
    </recommendedName>
</protein>
<sequence>MNQEKSNLQKGKVIIRLLKIVGIIILLFVCFISWGVYWFFFSMDSLPTGELINEVTSPGGNYTVKGYRSDGGATTSYAIRGELVFNKQKRAPKNIYWNYREDQANIIWLDDDTVVINGHELNVPNDRFDFRRYR</sequence>
<feature type="transmembrane region" description="Helical" evidence="1">
    <location>
        <begin position="20"/>
        <end position="40"/>
    </location>
</feature>
<accession>A0A6I3SAX9</accession>
<organism evidence="2 3">
    <name type="scientific">Heliobacterium mobile</name>
    <name type="common">Heliobacillus mobilis</name>
    <dbReference type="NCBI Taxonomy" id="28064"/>
    <lineage>
        <taxon>Bacteria</taxon>
        <taxon>Bacillati</taxon>
        <taxon>Bacillota</taxon>
        <taxon>Clostridia</taxon>
        <taxon>Eubacteriales</taxon>
        <taxon>Heliobacteriaceae</taxon>
        <taxon>Heliobacterium</taxon>
    </lineage>
</organism>
<keyword evidence="1" id="KW-0472">Membrane</keyword>
<dbReference type="OrthoDB" id="2357451at2"/>
<dbReference type="Proteomes" id="UP000430670">
    <property type="component" value="Unassembled WGS sequence"/>
</dbReference>
<dbReference type="InterPro" id="IPR035406">
    <property type="entry name" value="DUF5412"/>
</dbReference>
<dbReference type="Pfam" id="PF17428">
    <property type="entry name" value="DUF5412"/>
    <property type="match status" value="1"/>
</dbReference>
<gene>
    <name evidence="2" type="ORF">GJ688_00015</name>
</gene>
<keyword evidence="3" id="KW-1185">Reference proteome</keyword>
<comment type="caution">
    <text evidence="2">The sequence shown here is derived from an EMBL/GenBank/DDBJ whole genome shotgun (WGS) entry which is preliminary data.</text>
</comment>
<evidence type="ECO:0008006" key="4">
    <source>
        <dbReference type="Google" id="ProtNLM"/>
    </source>
</evidence>
<keyword evidence="1" id="KW-0812">Transmembrane</keyword>
<proteinExistence type="predicted"/>
<evidence type="ECO:0000313" key="2">
    <source>
        <dbReference type="EMBL" id="MTV47362.1"/>
    </source>
</evidence>
<reference evidence="2 3" key="1">
    <citation type="submission" date="2019-11" db="EMBL/GenBank/DDBJ databases">
        <title>Whole-genome sequence of a the green, strictly anaerobic photosynthetic bacterium Heliobacillus mobilis DSM 6151.</title>
        <authorList>
            <person name="Kyndt J.A."/>
            <person name="Meyer T.E."/>
        </authorList>
    </citation>
    <scope>NUCLEOTIDE SEQUENCE [LARGE SCALE GENOMIC DNA]</scope>
    <source>
        <strain evidence="2 3">DSM 6151</strain>
    </source>
</reference>
<dbReference type="RefSeq" id="WP_155474495.1">
    <property type="nucleotide sequence ID" value="NZ_WNKU01000001.1"/>
</dbReference>
<dbReference type="EMBL" id="WNKU01000001">
    <property type="protein sequence ID" value="MTV47362.1"/>
    <property type="molecule type" value="Genomic_DNA"/>
</dbReference>
<name>A0A6I3SAX9_HELMO</name>